<dbReference type="InterPro" id="IPR018220">
    <property type="entry name" value="Adenylosuccin_syn_GTP-bd"/>
</dbReference>
<keyword evidence="7" id="KW-0460">Magnesium</keyword>
<dbReference type="GO" id="GO:0005525">
    <property type="term" value="F:GTP binding"/>
    <property type="evidence" value="ECO:0007669"/>
    <property type="project" value="UniProtKB-KW"/>
</dbReference>
<dbReference type="FunFam" id="1.10.300.10:FF:000001">
    <property type="entry name" value="Adenylosuccinate synthetase"/>
    <property type="match status" value="1"/>
</dbReference>
<dbReference type="AlphaFoldDB" id="A0A3B1CU96"/>
<dbReference type="PROSITE" id="PS00513">
    <property type="entry name" value="ADENYLOSUCCIN_SYN_2"/>
    <property type="match status" value="1"/>
</dbReference>
<dbReference type="SMART" id="SM00788">
    <property type="entry name" value="Adenylsucc_synt"/>
    <property type="match status" value="1"/>
</dbReference>
<accession>A0A3B1CU96</accession>
<dbReference type="GO" id="GO:0046872">
    <property type="term" value="F:metal ion binding"/>
    <property type="evidence" value="ECO:0007669"/>
    <property type="project" value="UniProtKB-KW"/>
</dbReference>
<keyword evidence="5" id="KW-0547">Nucleotide-binding</keyword>
<evidence type="ECO:0000256" key="5">
    <source>
        <dbReference type="ARBA" id="ARBA00022741"/>
    </source>
</evidence>
<evidence type="ECO:0000256" key="3">
    <source>
        <dbReference type="ARBA" id="ARBA00022598"/>
    </source>
</evidence>
<proteinExistence type="inferred from homology"/>
<dbReference type="GO" id="GO:0046040">
    <property type="term" value="P:IMP metabolic process"/>
    <property type="evidence" value="ECO:0007669"/>
    <property type="project" value="TreeGrafter"/>
</dbReference>
<evidence type="ECO:0000256" key="8">
    <source>
        <dbReference type="ARBA" id="ARBA00023134"/>
    </source>
</evidence>
<dbReference type="PROSITE" id="PS01266">
    <property type="entry name" value="ADENYLOSUCCIN_SYN_1"/>
    <property type="match status" value="1"/>
</dbReference>
<dbReference type="EC" id="6.3.4.4" evidence="9"/>
<keyword evidence="4" id="KW-0479">Metal-binding</keyword>
<dbReference type="PANTHER" id="PTHR11846:SF0">
    <property type="entry name" value="ADENYLOSUCCINATE SYNTHETASE"/>
    <property type="match status" value="1"/>
</dbReference>
<evidence type="ECO:0000256" key="4">
    <source>
        <dbReference type="ARBA" id="ARBA00022723"/>
    </source>
</evidence>
<sequence>MPVIVVVGTQWGDEGKGKIVDMLTEKVDIVARYQGGANAGHTIVVKGEEYILHLIPSGILHKGKMCVVGNGVVIDPKQLLDEARELEERGFETKGALFISNRAHLIMPYHKLLDKAAENQTLAKKIGTTGRGIGPAYSDKASRIGLRVGDLFRPEEFRKKLIRAVEQKNSILKHLYGTDDVANVDEIYNEYMEYADKLREYVADCGTILRKALKAGKTALAEGAQGTMLDIDHGTYPFVTSSSACSGGACAGLGVAPNSITEVIGIMKAYTTRVGEGPFPTELEDAMGEKLRSEGGEFGATTGRPRRCGWLDTVVGRYAVEINGVTGIALTKLDVLDDFDEIKICVAYDVDGKRVETIPSEGDVLERVTPVYETLPGWKSKTAGASKWEDLPQKAKDYIARVEELIGAKATIVSTGQSRDATIVRNV</sequence>
<protein>
    <submittedName>
        <fullName evidence="9">Adenylosuccinate synthetase</fullName>
        <ecNumber evidence="9">6.3.4.4</ecNumber>
    </submittedName>
</protein>
<dbReference type="GO" id="GO:0044208">
    <property type="term" value="P:'de novo' AMP biosynthetic process"/>
    <property type="evidence" value="ECO:0007669"/>
    <property type="project" value="TreeGrafter"/>
</dbReference>
<dbReference type="CDD" id="cd03108">
    <property type="entry name" value="AdSS"/>
    <property type="match status" value="1"/>
</dbReference>
<dbReference type="FunFam" id="3.90.170.10:FF:000001">
    <property type="entry name" value="Adenylosuccinate synthetase"/>
    <property type="match status" value="1"/>
</dbReference>
<dbReference type="InterPro" id="IPR001114">
    <property type="entry name" value="Adenylosuccinate_synthetase"/>
</dbReference>
<dbReference type="Gene3D" id="3.40.440.10">
    <property type="entry name" value="Adenylosuccinate Synthetase, subunit A, domain 1"/>
    <property type="match status" value="1"/>
</dbReference>
<dbReference type="Gene3D" id="3.90.170.10">
    <property type="entry name" value="Adenylosuccinate Synthetase, subunit A, domain 3"/>
    <property type="match status" value="1"/>
</dbReference>
<evidence type="ECO:0000256" key="7">
    <source>
        <dbReference type="ARBA" id="ARBA00022842"/>
    </source>
</evidence>
<evidence type="ECO:0000256" key="6">
    <source>
        <dbReference type="ARBA" id="ARBA00022755"/>
    </source>
</evidence>
<dbReference type="EMBL" id="UOGC01000102">
    <property type="protein sequence ID" value="VAX20257.1"/>
    <property type="molecule type" value="Genomic_DNA"/>
</dbReference>
<dbReference type="InterPro" id="IPR033128">
    <property type="entry name" value="Adenylosuccin_syn_Lys_AS"/>
</dbReference>
<dbReference type="InterPro" id="IPR042111">
    <property type="entry name" value="Adenylosuccinate_synth_dom3"/>
</dbReference>
<name>A0A3B1CU96_9ZZZZ</name>
<dbReference type="HAMAP" id="MF_00011">
    <property type="entry name" value="Adenylosucc_synth"/>
    <property type="match status" value="1"/>
</dbReference>
<keyword evidence="8" id="KW-0342">GTP-binding</keyword>
<keyword evidence="6" id="KW-0658">Purine biosynthesis</keyword>
<reference evidence="9" key="1">
    <citation type="submission" date="2018-06" db="EMBL/GenBank/DDBJ databases">
        <authorList>
            <person name="Zhirakovskaya E."/>
        </authorList>
    </citation>
    <scope>NUCLEOTIDE SEQUENCE</scope>
</reference>
<dbReference type="InterPro" id="IPR027417">
    <property type="entry name" value="P-loop_NTPase"/>
</dbReference>
<evidence type="ECO:0000313" key="9">
    <source>
        <dbReference type="EMBL" id="VAX20257.1"/>
    </source>
</evidence>
<dbReference type="NCBIfam" id="NF002223">
    <property type="entry name" value="PRK01117.1"/>
    <property type="match status" value="1"/>
</dbReference>
<evidence type="ECO:0000256" key="1">
    <source>
        <dbReference type="ARBA" id="ARBA00001946"/>
    </source>
</evidence>
<dbReference type="Gene3D" id="1.10.300.10">
    <property type="entry name" value="Adenylosuccinate Synthetase, subunit A, domain 2"/>
    <property type="match status" value="1"/>
</dbReference>
<gene>
    <name evidence="9" type="ORF">MNBD_NITROSPINAE01-296</name>
</gene>
<dbReference type="InterPro" id="IPR042110">
    <property type="entry name" value="Adenylosuccinate_synth_dom2"/>
</dbReference>
<dbReference type="Pfam" id="PF00709">
    <property type="entry name" value="Adenylsucc_synt"/>
    <property type="match status" value="1"/>
</dbReference>
<comment type="cofactor">
    <cofactor evidence="1">
        <name>Mg(2+)</name>
        <dbReference type="ChEBI" id="CHEBI:18420"/>
    </cofactor>
</comment>
<organism evidence="9">
    <name type="scientific">hydrothermal vent metagenome</name>
    <dbReference type="NCBI Taxonomy" id="652676"/>
    <lineage>
        <taxon>unclassified sequences</taxon>
        <taxon>metagenomes</taxon>
        <taxon>ecological metagenomes</taxon>
    </lineage>
</organism>
<evidence type="ECO:0000256" key="2">
    <source>
        <dbReference type="ARBA" id="ARBA00011738"/>
    </source>
</evidence>
<dbReference type="SUPFAM" id="SSF52540">
    <property type="entry name" value="P-loop containing nucleoside triphosphate hydrolases"/>
    <property type="match status" value="1"/>
</dbReference>
<dbReference type="GO" id="GO:0004019">
    <property type="term" value="F:adenylosuccinate synthase activity"/>
    <property type="evidence" value="ECO:0007669"/>
    <property type="project" value="UniProtKB-EC"/>
</dbReference>
<dbReference type="GO" id="GO:0005737">
    <property type="term" value="C:cytoplasm"/>
    <property type="evidence" value="ECO:0007669"/>
    <property type="project" value="TreeGrafter"/>
</dbReference>
<dbReference type="NCBIfam" id="TIGR00184">
    <property type="entry name" value="purA"/>
    <property type="match status" value="1"/>
</dbReference>
<dbReference type="InterPro" id="IPR042109">
    <property type="entry name" value="Adenylosuccinate_synth_dom1"/>
</dbReference>
<keyword evidence="3 9" id="KW-0436">Ligase</keyword>
<comment type="subunit">
    <text evidence="2">Homodimer.</text>
</comment>
<dbReference type="PANTHER" id="PTHR11846">
    <property type="entry name" value="ADENYLOSUCCINATE SYNTHETASE"/>
    <property type="match status" value="1"/>
</dbReference>